<evidence type="ECO:0000313" key="3">
    <source>
        <dbReference type="Proteomes" id="UP000183529"/>
    </source>
</evidence>
<dbReference type="Gene3D" id="1.25.40.10">
    <property type="entry name" value="Tetratricopeptide repeat domain"/>
    <property type="match status" value="1"/>
</dbReference>
<evidence type="ECO:0000313" key="2">
    <source>
        <dbReference type="EMBL" id="SEJ23173.1"/>
    </source>
</evidence>
<feature type="region of interest" description="Disordered" evidence="1">
    <location>
        <begin position="184"/>
        <end position="219"/>
    </location>
</feature>
<dbReference type="EMBL" id="FNZM01000003">
    <property type="protein sequence ID" value="SEJ23173.1"/>
    <property type="molecule type" value="Genomic_DNA"/>
</dbReference>
<organism evidence="2 3">
    <name type="scientific">Paraburkholderia tropica</name>
    <dbReference type="NCBI Taxonomy" id="92647"/>
    <lineage>
        <taxon>Bacteria</taxon>
        <taxon>Pseudomonadati</taxon>
        <taxon>Pseudomonadota</taxon>
        <taxon>Betaproteobacteria</taxon>
        <taxon>Burkholderiales</taxon>
        <taxon>Burkholderiaceae</taxon>
        <taxon>Paraburkholderia</taxon>
    </lineage>
</organism>
<evidence type="ECO:0008006" key="4">
    <source>
        <dbReference type="Google" id="ProtNLM"/>
    </source>
</evidence>
<feature type="compositionally biased region" description="Low complexity" evidence="1">
    <location>
        <begin position="197"/>
        <end position="212"/>
    </location>
</feature>
<name>A0AAQ1GCZ8_9BURK</name>
<protein>
    <recommendedName>
        <fullName evidence="4">Tetratricopeptide repeat protein</fullName>
    </recommendedName>
</protein>
<dbReference type="Proteomes" id="UP000183529">
    <property type="component" value="Unassembled WGS sequence"/>
</dbReference>
<comment type="caution">
    <text evidence="2">The sequence shown here is derived from an EMBL/GenBank/DDBJ whole genome shotgun (WGS) entry which is preliminary data.</text>
</comment>
<reference evidence="2 3" key="1">
    <citation type="submission" date="2016-10" db="EMBL/GenBank/DDBJ databases">
        <authorList>
            <person name="Varghese N."/>
            <person name="Submissions S."/>
        </authorList>
    </citation>
    <scope>NUCLEOTIDE SEQUENCE [LARGE SCALE GENOMIC DNA]</scope>
    <source>
        <strain evidence="2 3">LMG 22274</strain>
    </source>
</reference>
<accession>A0AAQ1GCZ8</accession>
<feature type="compositionally biased region" description="Basic and acidic residues" evidence="1">
    <location>
        <begin position="321"/>
        <end position="333"/>
    </location>
</feature>
<dbReference type="AlphaFoldDB" id="A0AAQ1GCZ8"/>
<proteinExistence type="predicted"/>
<gene>
    <name evidence="2" type="ORF">SAMN05216550_103253</name>
</gene>
<sequence length="348" mass="35948">MFSEPGRSDSAVQQGEQCERCGAAFHAPLIFCPRCGVNRLAAPVVQTRKGGAQPLSSVAMGATGALAPPGVAASTALSPTRHAGARVAPARMPGVETPIRTFEYESHDEADFARRKRVPLVACASLTALAVLAAFLIGHRGDDGARASAAQVAEGAVIGRSPAADAGSGAQPAVAAATAAAATAVPAPRSGSKPPITSTSAAATGARTSPASKSAAGARSDVTANLASARAYLDQNRLAAAHAALARALAAQPDNDAAQRMRAELTTREQDRDTLLAYAHRCGRAGQWGCVRHDAARALAIDASSREARWWLARAANERSARYENASSERDQQDAGMMPRELPVWSHH</sequence>
<feature type="region of interest" description="Disordered" evidence="1">
    <location>
        <begin position="321"/>
        <end position="348"/>
    </location>
</feature>
<evidence type="ECO:0000256" key="1">
    <source>
        <dbReference type="SAM" id="MobiDB-lite"/>
    </source>
</evidence>
<dbReference type="InterPro" id="IPR011990">
    <property type="entry name" value="TPR-like_helical_dom_sf"/>
</dbReference>